<feature type="region of interest" description="Disordered" evidence="1">
    <location>
        <begin position="624"/>
        <end position="713"/>
    </location>
</feature>
<reference evidence="2 3" key="1">
    <citation type="submission" date="2020-01" db="EMBL/GenBank/DDBJ databases">
        <title>Identification and distribution of gene clusters putatively required for synthesis of sphingolipid metabolism inhibitors in phylogenetically diverse species of the filamentous fungus Fusarium.</title>
        <authorList>
            <person name="Kim H.-S."/>
            <person name="Busman M."/>
            <person name="Brown D.W."/>
            <person name="Divon H."/>
            <person name="Uhlig S."/>
            <person name="Proctor R.H."/>
        </authorList>
    </citation>
    <scope>NUCLEOTIDE SEQUENCE [LARGE SCALE GENOMIC DNA]</scope>
    <source>
        <strain evidence="2 3">NRRL 20459</strain>
    </source>
</reference>
<feature type="compositionally biased region" description="Acidic residues" evidence="1">
    <location>
        <begin position="18"/>
        <end position="33"/>
    </location>
</feature>
<organism evidence="2 3">
    <name type="scientific">Fusarium albosuccineum</name>
    <dbReference type="NCBI Taxonomy" id="1237068"/>
    <lineage>
        <taxon>Eukaryota</taxon>
        <taxon>Fungi</taxon>
        <taxon>Dikarya</taxon>
        <taxon>Ascomycota</taxon>
        <taxon>Pezizomycotina</taxon>
        <taxon>Sordariomycetes</taxon>
        <taxon>Hypocreomycetidae</taxon>
        <taxon>Hypocreales</taxon>
        <taxon>Nectriaceae</taxon>
        <taxon>Fusarium</taxon>
        <taxon>Fusarium decemcellulare species complex</taxon>
    </lineage>
</organism>
<protein>
    <submittedName>
        <fullName evidence="2">Uncharacterized protein</fullName>
    </submittedName>
</protein>
<feature type="region of interest" description="Disordered" evidence="1">
    <location>
        <begin position="1"/>
        <end position="161"/>
    </location>
</feature>
<feature type="compositionally biased region" description="Polar residues" evidence="1">
    <location>
        <begin position="806"/>
        <end position="827"/>
    </location>
</feature>
<feature type="region of interest" description="Disordered" evidence="1">
    <location>
        <begin position="860"/>
        <end position="921"/>
    </location>
</feature>
<gene>
    <name evidence="2" type="ORF">FALBO_8862</name>
</gene>
<feature type="compositionally biased region" description="Acidic residues" evidence="1">
    <location>
        <begin position="651"/>
        <end position="696"/>
    </location>
</feature>
<feature type="compositionally biased region" description="Acidic residues" evidence="1">
    <location>
        <begin position="124"/>
        <end position="149"/>
    </location>
</feature>
<feature type="compositionally biased region" description="Acidic residues" evidence="1">
    <location>
        <begin position="890"/>
        <end position="902"/>
    </location>
</feature>
<dbReference type="AlphaFoldDB" id="A0A8H4PCH6"/>
<evidence type="ECO:0000313" key="3">
    <source>
        <dbReference type="Proteomes" id="UP000554235"/>
    </source>
</evidence>
<evidence type="ECO:0000256" key="1">
    <source>
        <dbReference type="SAM" id="MobiDB-lite"/>
    </source>
</evidence>
<feature type="compositionally biased region" description="Basic and acidic residues" evidence="1">
    <location>
        <begin position="777"/>
        <end position="788"/>
    </location>
</feature>
<feature type="compositionally biased region" description="Acidic residues" evidence="1">
    <location>
        <begin position="56"/>
        <end position="65"/>
    </location>
</feature>
<feature type="region of interest" description="Disordered" evidence="1">
    <location>
        <begin position="318"/>
        <end position="337"/>
    </location>
</feature>
<dbReference type="EMBL" id="JAADYS010001209">
    <property type="protein sequence ID" value="KAF4464311.1"/>
    <property type="molecule type" value="Genomic_DNA"/>
</dbReference>
<name>A0A8H4PCH6_9HYPO</name>
<evidence type="ECO:0000313" key="2">
    <source>
        <dbReference type="EMBL" id="KAF4464311.1"/>
    </source>
</evidence>
<dbReference type="OrthoDB" id="3439669at2759"/>
<proteinExistence type="predicted"/>
<keyword evidence="3" id="KW-1185">Reference proteome</keyword>
<feature type="compositionally biased region" description="Acidic residues" evidence="1">
    <location>
        <begin position="100"/>
        <end position="113"/>
    </location>
</feature>
<comment type="caution">
    <text evidence="2">The sequence shown here is derived from an EMBL/GenBank/DDBJ whole genome shotgun (WGS) entry which is preliminary data.</text>
</comment>
<accession>A0A8H4PCH6</accession>
<feature type="region of interest" description="Disordered" evidence="1">
    <location>
        <begin position="751"/>
        <end position="835"/>
    </location>
</feature>
<feature type="compositionally biased region" description="Acidic residues" evidence="1">
    <location>
        <begin position="1"/>
        <end position="10"/>
    </location>
</feature>
<sequence length="921" mass="103063">MSDTNSDDSDVEHIDFMQGDDDYALSENGEQEGNEGHAMILGFDPYGDPIDHIMDDDPMDVDEEEAPGHGEQDLPEVEEGGLFVEDNPTPPSSSPGGDGSNDDADDNQDDGDNMEAQGGNPGGDDPDSDDPGGDDPDDSDSDSDSDDNASEYGDRIRPEERRMGVDVLEALREEGIAEPDWSPECRTSCKPHWDEVAELFRKYRERFLRRFWEIRRYKTRSRERVRNLNLRIRHLEASLLKYERPRKTERTWPKVLQSWTCNNEPSQGVHNYGGVYRLSCREENMSWAFGPGNPPKTHPFLTLRRPTDEEQAAAIVAGGNSDETEDGQEGPATNEGEVRHQLREDEQRFPFDELPLHLQLKIFRLVFVFDGKVVHAISRLDPYYGPSEVHRNCNGAISLLHRFHVGRKKVSLTFSTIKPQDLLAPLLVSKRWNYIGASIFYGANKLQHLQHIEILWIGSQGLTFELNHKGKYTSRRTHDLAWLAEARRLKTIAVHVPESSKSYMRRKHEPAEIIKFLGEKTRKQPNYRLFRSLRTLQGLDYLHVLRGLGEITFWDYDKWRETHRKVPVRDWSFVSDINAVVRREKAPVDLNFSELWRLAPLVGSFRLRHPVVLDIERIVDPESQITDEALPSPPPDGQVQYPQTQSPVVLSDEEEDAESENDSDGSGSESEDSGEDEDSDNGSDDDGDDGDGDDGDAGGIDLGSPGRSSDGDAVLAAVLQDAINLASEDEEERKPDIGRDAALWNFDYGTTIDLTGDEGPPTSDTADTDGVHQSAENVHDQDGREESLFVRSPSRQVRRQEFVTKVESNSPPARSPSNQLVLASNVTPAPRVREESGLFVSPTTYPVIIEGIRRVVDLTDEPGEASGSAIPPRSSRPVRCGRKRSRDEANNGDDGDEDEADGEAGLCLIPRGPKVMREGGM</sequence>
<dbReference type="Proteomes" id="UP000554235">
    <property type="component" value="Unassembled WGS sequence"/>
</dbReference>
<feature type="compositionally biased region" description="Basic and acidic residues" evidence="1">
    <location>
        <begin position="152"/>
        <end position="161"/>
    </location>
</feature>